<dbReference type="RefSeq" id="WP_395545815.1">
    <property type="nucleotide sequence ID" value="NZ_CP166302.1"/>
</dbReference>
<comment type="caution">
    <text evidence="1">The sequence shown here is derived from an EMBL/GenBank/DDBJ whole genome shotgun (WGS) entry which is preliminary data.</text>
</comment>
<organism evidence="1 2">
    <name type="scientific">Oceanimonas smirnovii</name>
    <dbReference type="NCBI Taxonomy" id="264574"/>
    <lineage>
        <taxon>Bacteria</taxon>
        <taxon>Pseudomonadati</taxon>
        <taxon>Pseudomonadota</taxon>
        <taxon>Gammaproteobacteria</taxon>
        <taxon>Aeromonadales</taxon>
        <taxon>Aeromonadaceae</taxon>
        <taxon>Oceanimonas</taxon>
    </lineage>
</organism>
<sequence length="153" mass="17407">MLPVTINLEGNTDAEILADLATLLPQWRKALGVNEPERSKPNAGLSLLLKAVEYRVIPLLDLMLWQRMEGVSITRALLAAVLFPAELEDKPRDHNHMAQTIMPFVSSLFKNDTWKAIGLALEKDPAIKRRNMGEMLELERAHQNKKYRRGQKL</sequence>
<gene>
    <name evidence="1" type="ORF">AB9R89_13530</name>
</gene>
<dbReference type="Proteomes" id="UP001610706">
    <property type="component" value="Unassembled WGS sequence"/>
</dbReference>
<evidence type="ECO:0000313" key="2">
    <source>
        <dbReference type="Proteomes" id="UP001610706"/>
    </source>
</evidence>
<evidence type="ECO:0000313" key="1">
    <source>
        <dbReference type="EMBL" id="MFH7566343.1"/>
    </source>
</evidence>
<accession>A0ABW7P4L8</accession>
<dbReference type="EMBL" id="JBGFTR010000025">
    <property type="protein sequence ID" value="MFH7566343.1"/>
    <property type="molecule type" value="Genomic_DNA"/>
</dbReference>
<reference evidence="1 2" key="1">
    <citation type="submission" date="2024-08" db="EMBL/GenBank/DDBJ databases">
        <title>Oceanimonas smirnovii Genome sequencing and assembly.</title>
        <authorList>
            <person name="Tang B."/>
        </authorList>
    </citation>
    <scope>NUCLEOTIDE SEQUENCE [LARGE SCALE GENOMIC DNA]</scope>
    <source>
        <strain evidence="1 2">OS2020-119</strain>
    </source>
</reference>
<proteinExistence type="predicted"/>
<dbReference type="InterPro" id="IPR045664">
    <property type="entry name" value="DUF6387"/>
</dbReference>
<name>A0ABW7P4L8_9GAMM</name>
<protein>
    <submittedName>
        <fullName evidence="1">DUF6387 family protein</fullName>
    </submittedName>
</protein>
<dbReference type="Pfam" id="PF19924">
    <property type="entry name" value="DUF6387"/>
    <property type="match status" value="1"/>
</dbReference>
<keyword evidence="2" id="KW-1185">Reference proteome</keyword>